<dbReference type="OrthoDB" id="5424391at2759"/>
<name>A0A6A6WDN5_9PEZI</name>
<evidence type="ECO:0000313" key="2">
    <source>
        <dbReference type="EMBL" id="KAF2760938.1"/>
    </source>
</evidence>
<gene>
    <name evidence="2" type="ORF">EJ05DRAFT_246982</name>
</gene>
<dbReference type="Proteomes" id="UP000799437">
    <property type="component" value="Unassembled WGS sequence"/>
</dbReference>
<evidence type="ECO:0000313" key="3">
    <source>
        <dbReference type="Proteomes" id="UP000799437"/>
    </source>
</evidence>
<protein>
    <submittedName>
        <fullName evidence="2">Uncharacterized protein</fullName>
    </submittedName>
</protein>
<sequence length="445" mass="49652">MLFAPRTVRRKPASSALHTSARQAFKLWKLFASGAQLPLSQRQSQQLLDTLKNSFRSHLDREHPPSASEPTHPVFSHPALPAPASKRSSATNSRSVTDGHLHSILNNPLFAVKPTQESIPSLVNDPLGWFRGQVALGAATVPKAVACLDTLQAKGYLIPDGSGDNKAKRHLVGSLVLDWINISGLDTSREYMKSQELSALLTRFVYAEDREDVIMDWLGLPSSVAVKCEFNVAEFHLWKLRVMITYLKLNLAINADSGLIAFLRSWDVLKLHDPTNRYTRKKAALFLIKYLVSQPEGKPLKCSPTLYEDIITQTPGLLGRAPFFEAFLWLHHPTNPKTSFATELISRKYDETLKVHGHQRPPGKVGESIDWLEIFYYDLMQRLLEEGREVEAVQVLGKAQLYKKKASATPSAVTPTSTSIRSRYKTVDSKGEAESLGYLNDLGLT</sequence>
<feature type="region of interest" description="Disordered" evidence="1">
    <location>
        <begin position="58"/>
        <end position="98"/>
    </location>
</feature>
<dbReference type="GeneID" id="54481175"/>
<dbReference type="AlphaFoldDB" id="A0A6A6WDN5"/>
<feature type="compositionally biased region" description="Polar residues" evidence="1">
    <location>
        <begin position="86"/>
        <end position="96"/>
    </location>
</feature>
<reference evidence="2" key="1">
    <citation type="journal article" date="2020" name="Stud. Mycol.">
        <title>101 Dothideomycetes genomes: a test case for predicting lifestyles and emergence of pathogens.</title>
        <authorList>
            <person name="Haridas S."/>
            <person name="Albert R."/>
            <person name="Binder M."/>
            <person name="Bloem J."/>
            <person name="Labutti K."/>
            <person name="Salamov A."/>
            <person name="Andreopoulos B."/>
            <person name="Baker S."/>
            <person name="Barry K."/>
            <person name="Bills G."/>
            <person name="Bluhm B."/>
            <person name="Cannon C."/>
            <person name="Castanera R."/>
            <person name="Culley D."/>
            <person name="Daum C."/>
            <person name="Ezra D."/>
            <person name="Gonzalez J."/>
            <person name="Henrissat B."/>
            <person name="Kuo A."/>
            <person name="Liang C."/>
            <person name="Lipzen A."/>
            <person name="Lutzoni F."/>
            <person name="Magnuson J."/>
            <person name="Mondo S."/>
            <person name="Nolan M."/>
            <person name="Ohm R."/>
            <person name="Pangilinan J."/>
            <person name="Park H.-J."/>
            <person name="Ramirez L."/>
            <person name="Alfaro M."/>
            <person name="Sun H."/>
            <person name="Tritt A."/>
            <person name="Yoshinaga Y."/>
            <person name="Zwiers L.-H."/>
            <person name="Turgeon B."/>
            <person name="Goodwin S."/>
            <person name="Spatafora J."/>
            <person name="Crous P."/>
            <person name="Grigoriev I."/>
        </authorList>
    </citation>
    <scope>NUCLEOTIDE SEQUENCE</scope>
    <source>
        <strain evidence="2">CBS 121739</strain>
    </source>
</reference>
<proteinExistence type="predicted"/>
<accession>A0A6A6WDN5</accession>
<evidence type="ECO:0000256" key="1">
    <source>
        <dbReference type="SAM" id="MobiDB-lite"/>
    </source>
</evidence>
<dbReference type="EMBL" id="ML996567">
    <property type="protein sequence ID" value="KAF2760938.1"/>
    <property type="molecule type" value="Genomic_DNA"/>
</dbReference>
<organism evidence="2 3">
    <name type="scientific">Pseudovirgaria hyperparasitica</name>
    <dbReference type="NCBI Taxonomy" id="470096"/>
    <lineage>
        <taxon>Eukaryota</taxon>
        <taxon>Fungi</taxon>
        <taxon>Dikarya</taxon>
        <taxon>Ascomycota</taxon>
        <taxon>Pezizomycotina</taxon>
        <taxon>Dothideomycetes</taxon>
        <taxon>Dothideomycetes incertae sedis</taxon>
        <taxon>Acrospermales</taxon>
        <taxon>Acrospermaceae</taxon>
        <taxon>Pseudovirgaria</taxon>
    </lineage>
</organism>
<keyword evidence="3" id="KW-1185">Reference proteome</keyword>
<dbReference type="RefSeq" id="XP_033603389.1">
    <property type="nucleotide sequence ID" value="XM_033740121.1"/>
</dbReference>